<feature type="disulfide bond" evidence="12">
    <location>
        <begin position="67"/>
        <end position="93"/>
    </location>
</feature>
<proteinExistence type="predicted"/>
<keyword evidence="3" id="KW-0963">Cytoplasm</keyword>
<feature type="signal peptide" evidence="13">
    <location>
        <begin position="1"/>
        <end position="32"/>
    </location>
</feature>
<name>A0A6A1Q741_BALPH</name>
<keyword evidence="7 12" id="KW-1015">Disulfide bond</keyword>
<evidence type="ECO:0000256" key="4">
    <source>
        <dbReference type="ARBA" id="ARBA00022525"/>
    </source>
</evidence>
<dbReference type="FunFam" id="4.10.110.10:FF:000001">
    <property type="entry name" value="Trefoil factor 3"/>
    <property type="match status" value="1"/>
</dbReference>
<organism evidence="15 16">
    <name type="scientific">Balaenoptera physalus</name>
    <name type="common">Fin whale</name>
    <name type="synonym">Balaena physalus</name>
    <dbReference type="NCBI Taxonomy" id="9770"/>
    <lineage>
        <taxon>Eukaryota</taxon>
        <taxon>Metazoa</taxon>
        <taxon>Chordata</taxon>
        <taxon>Craniata</taxon>
        <taxon>Vertebrata</taxon>
        <taxon>Euteleostomi</taxon>
        <taxon>Mammalia</taxon>
        <taxon>Eutheria</taxon>
        <taxon>Laurasiatheria</taxon>
        <taxon>Artiodactyla</taxon>
        <taxon>Whippomorpha</taxon>
        <taxon>Cetacea</taxon>
        <taxon>Mysticeti</taxon>
        <taxon>Balaenopteridae</taxon>
        <taxon>Balaenoptera</taxon>
    </lineage>
</organism>
<dbReference type="EMBL" id="SGJD01000798">
    <property type="protein sequence ID" value="KAB0403520.1"/>
    <property type="molecule type" value="Genomic_DNA"/>
</dbReference>
<evidence type="ECO:0000256" key="7">
    <source>
        <dbReference type="ARBA" id="ARBA00023157"/>
    </source>
</evidence>
<evidence type="ECO:0000256" key="9">
    <source>
        <dbReference type="ARBA" id="ARBA00037501"/>
    </source>
</evidence>
<evidence type="ECO:0000256" key="13">
    <source>
        <dbReference type="SAM" id="SignalP"/>
    </source>
</evidence>
<comment type="subcellular location">
    <subcellularLocation>
        <location evidence="1">Cytoplasm</location>
    </subcellularLocation>
    <subcellularLocation>
        <location evidence="2">Secreted</location>
        <location evidence="2">Extracellular space</location>
        <location evidence="2">Extracellular matrix</location>
    </subcellularLocation>
</comment>
<comment type="subunit">
    <text evidence="8">Monomer. Homodimer; disulfide-linked.</text>
</comment>
<evidence type="ECO:0000256" key="12">
    <source>
        <dbReference type="PROSITE-ProRule" id="PRU00779"/>
    </source>
</evidence>
<gene>
    <name evidence="15" type="ORF">E2I00_002462</name>
</gene>
<comment type="function">
    <text evidence="9">Involved in the maintenance and repair of the intestinal mucosa. Promotes the mobility of epithelial cells in healing processes (motogen).</text>
</comment>
<dbReference type="GO" id="GO:0030277">
    <property type="term" value="P:maintenance of gastrointestinal epithelium"/>
    <property type="evidence" value="ECO:0007669"/>
    <property type="project" value="TreeGrafter"/>
</dbReference>
<evidence type="ECO:0000256" key="11">
    <source>
        <dbReference type="ARBA" id="ARBA00041357"/>
    </source>
</evidence>
<dbReference type="OrthoDB" id="10051464at2759"/>
<evidence type="ECO:0000256" key="5">
    <source>
        <dbReference type="ARBA" id="ARBA00022530"/>
    </source>
</evidence>
<keyword evidence="16" id="KW-1185">Reference proteome</keyword>
<dbReference type="GO" id="GO:0005615">
    <property type="term" value="C:extracellular space"/>
    <property type="evidence" value="ECO:0007669"/>
    <property type="project" value="TreeGrafter"/>
</dbReference>
<feature type="disulfide bond" evidence="12">
    <location>
        <begin position="87"/>
        <end position="104"/>
    </location>
</feature>
<dbReference type="InterPro" id="IPR017957">
    <property type="entry name" value="P_trefoil_CS"/>
</dbReference>
<evidence type="ECO:0000259" key="14">
    <source>
        <dbReference type="PROSITE" id="PS51448"/>
    </source>
</evidence>
<dbReference type="PROSITE" id="PS00025">
    <property type="entry name" value="P_TREFOIL_1"/>
    <property type="match status" value="1"/>
</dbReference>
<protein>
    <recommendedName>
        <fullName evidence="10">Trefoil factor 3</fullName>
    </recommendedName>
    <alternativeName>
        <fullName evidence="11">Intestinal trefoil factor</fullName>
    </alternativeName>
</protein>
<keyword evidence="4" id="KW-0964">Secreted</keyword>
<dbReference type="PROSITE" id="PS51448">
    <property type="entry name" value="P_TREFOIL_2"/>
    <property type="match status" value="1"/>
</dbReference>
<evidence type="ECO:0000256" key="8">
    <source>
        <dbReference type="ARBA" id="ARBA00025943"/>
    </source>
</evidence>
<evidence type="ECO:0000256" key="2">
    <source>
        <dbReference type="ARBA" id="ARBA00004498"/>
    </source>
</evidence>
<feature type="non-terminal residue" evidence="15">
    <location>
        <position position="1"/>
    </location>
</feature>
<dbReference type="AlphaFoldDB" id="A0A6A1Q741"/>
<dbReference type="PRINTS" id="PR00680">
    <property type="entry name" value="PTREFOIL"/>
</dbReference>
<dbReference type="Proteomes" id="UP000437017">
    <property type="component" value="Unassembled WGS sequence"/>
</dbReference>
<evidence type="ECO:0000256" key="1">
    <source>
        <dbReference type="ARBA" id="ARBA00004496"/>
    </source>
</evidence>
<evidence type="ECO:0000313" key="16">
    <source>
        <dbReference type="Proteomes" id="UP000437017"/>
    </source>
</evidence>
<dbReference type="InterPro" id="IPR044913">
    <property type="entry name" value="P_trefoil_dom_sf"/>
</dbReference>
<keyword evidence="5" id="KW-0272">Extracellular matrix</keyword>
<dbReference type="InterPro" id="IPR017994">
    <property type="entry name" value="P_trefoil_chordata"/>
</dbReference>
<dbReference type="PANTHER" id="PTHR13826:SF16">
    <property type="entry name" value="TREFOIL FACTOR 3"/>
    <property type="match status" value="1"/>
</dbReference>
<dbReference type="Pfam" id="PF00088">
    <property type="entry name" value="Trefoil"/>
    <property type="match status" value="1"/>
</dbReference>
<feature type="non-terminal residue" evidence="15">
    <location>
        <position position="111"/>
    </location>
</feature>
<dbReference type="Gene3D" id="4.10.110.10">
    <property type="entry name" value="Spasmolytic Protein, domain 1"/>
    <property type="match status" value="1"/>
</dbReference>
<dbReference type="GO" id="GO:0005737">
    <property type="term" value="C:cytoplasm"/>
    <property type="evidence" value="ECO:0007669"/>
    <property type="project" value="UniProtKB-SubCell"/>
</dbReference>
<feature type="domain" description="P-type" evidence="14">
    <location>
        <begin position="65"/>
        <end position="108"/>
    </location>
</feature>
<dbReference type="SMART" id="SM00018">
    <property type="entry name" value="PD"/>
    <property type="match status" value="1"/>
</dbReference>
<reference evidence="15 16" key="1">
    <citation type="journal article" date="2019" name="PLoS ONE">
        <title>Genomic analyses reveal an absence of contemporary introgressive admixture between fin whales and blue whales, despite known hybrids.</title>
        <authorList>
            <person name="Westbury M.V."/>
            <person name="Petersen B."/>
            <person name="Lorenzen E.D."/>
        </authorList>
    </citation>
    <scope>NUCLEOTIDE SEQUENCE [LARGE SCALE GENOMIC DNA]</scope>
    <source>
        <strain evidence="15">FinWhale-01</strain>
    </source>
</reference>
<dbReference type="InterPro" id="IPR000519">
    <property type="entry name" value="P_trefoil_dom"/>
</dbReference>
<dbReference type="CDD" id="cd00111">
    <property type="entry name" value="Trefoil"/>
    <property type="match status" value="1"/>
</dbReference>
<evidence type="ECO:0000256" key="10">
    <source>
        <dbReference type="ARBA" id="ARBA00039614"/>
    </source>
</evidence>
<comment type="caution">
    <text evidence="15">The sequence shown here is derived from an EMBL/GenBank/DDBJ whole genome shotgun (WGS) entry which is preliminary data.</text>
</comment>
<feature type="chain" id="PRO_5025396965" description="Trefoil factor 3" evidence="13">
    <location>
        <begin position="33"/>
        <end position="111"/>
    </location>
</feature>
<evidence type="ECO:0000256" key="3">
    <source>
        <dbReference type="ARBA" id="ARBA00022490"/>
    </source>
</evidence>
<dbReference type="SUPFAM" id="SSF57492">
    <property type="entry name" value="Trefoil"/>
    <property type="match status" value="1"/>
</dbReference>
<evidence type="ECO:0000256" key="6">
    <source>
        <dbReference type="ARBA" id="ARBA00022729"/>
    </source>
</evidence>
<sequence length="111" mass="12111">PTGPQSPPVTMEARKFWLLVMVLALVSSSSTGQYVGLVRTCKVQPVDQPQASKCSDWALFGTAPNQCKVPAKERVDCGYPEVTPEQCNNRGCCFDSSISGVPWCFKPLQET</sequence>
<evidence type="ECO:0000313" key="15">
    <source>
        <dbReference type="EMBL" id="KAB0403520.1"/>
    </source>
</evidence>
<feature type="disulfide bond" evidence="12">
    <location>
        <begin position="77"/>
        <end position="92"/>
    </location>
</feature>
<dbReference type="PANTHER" id="PTHR13826">
    <property type="entry name" value="INTESTINAL TREFOIL FACTOR-RELATED"/>
    <property type="match status" value="1"/>
</dbReference>
<accession>A0A6A1Q741</accession>
<keyword evidence="6 13" id="KW-0732">Signal</keyword>